<reference evidence="2" key="1">
    <citation type="submission" date="2020-10" db="EMBL/GenBank/DDBJ databases">
        <authorList>
            <person name="Kusch S."/>
        </authorList>
    </citation>
    <scope>NUCLEOTIDE SEQUENCE</scope>
    <source>
        <strain evidence="2">SwB9</strain>
    </source>
</reference>
<evidence type="ECO:0000313" key="2">
    <source>
        <dbReference type="EMBL" id="CAD6450236.1"/>
    </source>
</evidence>
<dbReference type="OrthoDB" id="10431377at2759"/>
<feature type="region of interest" description="Disordered" evidence="1">
    <location>
        <begin position="122"/>
        <end position="147"/>
    </location>
</feature>
<feature type="compositionally biased region" description="Low complexity" evidence="1">
    <location>
        <begin position="50"/>
        <end position="60"/>
    </location>
</feature>
<keyword evidence="3" id="KW-1185">Reference proteome</keyword>
<dbReference type="EMBL" id="CAJHIA010000034">
    <property type="protein sequence ID" value="CAD6450236.1"/>
    <property type="molecule type" value="Genomic_DNA"/>
</dbReference>
<feature type="compositionally biased region" description="Basic and acidic residues" evidence="1">
    <location>
        <begin position="61"/>
        <end position="92"/>
    </location>
</feature>
<sequence length="147" mass="17300">MRRSAGRLEERRAGHTATSERSTSGRNRERDDRYRETSRRDDREKPTSTPPSSGRRTGSSRTDEKPIPNAQDQKKYQEWVAREARHDAEGEKGLIDSCADKIMREQERRKLNGRPLWNWTGQEKKDWCKKESAGDPNRERKLLERYA</sequence>
<feature type="compositionally biased region" description="Basic and acidic residues" evidence="1">
    <location>
        <begin position="1"/>
        <end position="13"/>
    </location>
</feature>
<proteinExistence type="predicted"/>
<gene>
    <name evidence="2" type="ORF">SCLTRI_LOCUS9331</name>
</gene>
<evidence type="ECO:0000256" key="1">
    <source>
        <dbReference type="SAM" id="MobiDB-lite"/>
    </source>
</evidence>
<evidence type="ECO:0000313" key="3">
    <source>
        <dbReference type="Proteomes" id="UP000624404"/>
    </source>
</evidence>
<feature type="region of interest" description="Disordered" evidence="1">
    <location>
        <begin position="1"/>
        <end position="92"/>
    </location>
</feature>
<dbReference type="Proteomes" id="UP000624404">
    <property type="component" value="Unassembled WGS sequence"/>
</dbReference>
<feature type="compositionally biased region" description="Polar residues" evidence="1">
    <location>
        <begin position="16"/>
        <end position="25"/>
    </location>
</feature>
<comment type="caution">
    <text evidence="2">The sequence shown here is derived from an EMBL/GenBank/DDBJ whole genome shotgun (WGS) entry which is preliminary data.</text>
</comment>
<feature type="compositionally biased region" description="Basic and acidic residues" evidence="1">
    <location>
        <begin position="26"/>
        <end position="46"/>
    </location>
</feature>
<protein>
    <submittedName>
        <fullName evidence="2">F3bd647d-eb60-4998-ae75-1fdb149955d1</fullName>
    </submittedName>
</protein>
<name>A0A8H2ZSY7_9HELO</name>
<dbReference type="AlphaFoldDB" id="A0A8H2ZSY7"/>
<accession>A0A8H2ZSY7</accession>
<organism evidence="2 3">
    <name type="scientific">Sclerotinia trifoliorum</name>
    <dbReference type="NCBI Taxonomy" id="28548"/>
    <lineage>
        <taxon>Eukaryota</taxon>
        <taxon>Fungi</taxon>
        <taxon>Dikarya</taxon>
        <taxon>Ascomycota</taxon>
        <taxon>Pezizomycotina</taxon>
        <taxon>Leotiomycetes</taxon>
        <taxon>Helotiales</taxon>
        <taxon>Sclerotiniaceae</taxon>
        <taxon>Sclerotinia</taxon>
    </lineage>
</organism>